<proteinExistence type="inferred from homology"/>
<comment type="caution">
    <text evidence="9">Lacks conserved residue(s) required for the propagation of feature annotation.</text>
</comment>
<keyword evidence="8 9" id="KW-0472">Membrane</keyword>
<evidence type="ECO:0000256" key="5">
    <source>
        <dbReference type="ARBA" id="ARBA00022927"/>
    </source>
</evidence>
<keyword evidence="6 9" id="KW-1133">Transmembrane helix</keyword>
<dbReference type="InterPro" id="IPR022645">
    <property type="entry name" value="SecD/SecF_bac"/>
</dbReference>
<name>A0ABZ0UPY7_9RICK</name>
<keyword evidence="4 9" id="KW-0812">Transmembrane</keyword>
<evidence type="ECO:0000256" key="1">
    <source>
        <dbReference type="ARBA" id="ARBA00004651"/>
    </source>
</evidence>
<feature type="transmembrane region" description="Helical" evidence="9">
    <location>
        <begin position="232"/>
        <end position="249"/>
    </location>
</feature>
<comment type="subcellular location">
    <subcellularLocation>
        <location evidence="1 9">Cell membrane</location>
        <topology evidence="1 9">Multi-pass membrane protein</topology>
    </subcellularLocation>
</comment>
<dbReference type="Gene3D" id="1.20.1640.10">
    <property type="entry name" value="Multidrug efflux transporter AcrB transmembrane domain"/>
    <property type="match status" value="1"/>
</dbReference>
<dbReference type="PANTHER" id="PTHR30081:SF8">
    <property type="entry name" value="PROTEIN TRANSLOCASE SUBUNIT SECF"/>
    <property type="match status" value="1"/>
</dbReference>
<evidence type="ECO:0000313" key="12">
    <source>
        <dbReference type="Proteomes" id="UP001327219"/>
    </source>
</evidence>
<comment type="similarity">
    <text evidence="9">Belongs to the SecD/SecF family. SecF subfamily.</text>
</comment>
<gene>
    <name evidence="9" type="primary">secF</name>
    <name evidence="11" type="ORF">Bandiella_01332</name>
</gene>
<dbReference type="InterPro" id="IPR005665">
    <property type="entry name" value="SecF_bac"/>
</dbReference>
<evidence type="ECO:0000313" key="11">
    <source>
        <dbReference type="EMBL" id="WPX97188.1"/>
    </source>
</evidence>
<evidence type="ECO:0000259" key="10">
    <source>
        <dbReference type="Pfam" id="PF02355"/>
    </source>
</evidence>
<reference evidence="11 12" key="1">
    <citation type="submission" date="2022-11" db="EMBL/GenBank/DDBJ databases">
        <title>Host association and intracellularity evolved multiple times independently in the Rickettsiales.</title>
        <authorList>
            <person name="Castelli M."/>
            <person name="Nardi T."/>
            <person name="Gammuto L."/>
            <person name="Bellinzona G."/>
            <person name="Sabaneyeva E."/>
            <person name="Potekhin A."/>
            <person name="Serra V."/>
            <person name="Petroni G."/>
            <person name="Sassera D."/>
        </authorList>
    </citation>
    <scope>NUCLEOTIDE SEQUENCE [LARGE SCALE GENOMIC DNA]</scope>
    <source>
        <strain evidence="11 12">NDG2</strain>
    </source>
</reference>
<evidence type="ECO:0000256" key="6">
    <source>
        <dbReference type="ARBA" id="ARBA00022989"/>
    </source>
</evidence>
<keyword evidence="2 9" id="KW-0813">Transport</keyword>
<dbReference type="InterPro" id="IPR048634">
    <property type="entry name" value="SecD_SecF_C"/>
</dbReference>
<keyword evidence="12" id="KW-1185">Reference proteome</keyword>
<feature type="transmembrane region" description="Helical" evidence="9">
    <location>
        <begin position="151"/>
        <end position="172"/>
    </location>
</feature>
<dbReference type="SUPFAM" id="SSF82866">
    <property type="entry name" value="Multidrug efflux transporter AcrB transmembrane domain"/>
    <property type="match status" value="1"/>
</dbReference>
<dbReference type="Pfam" id="PF02355">
    <property type="entry name" value="SecD_SecF_C"/>
    <property type="match status" value="1"/>
</dbReference>
<dbReference type="PRINTS" id="PR01755">
    <property type="entry name" value="SECFTRNLCASE"/>
</dbReference>
<feature type="transmembrane region" description="Helical" evidence="9">
    <location>
        <begin position="14"/>
        <end position="33"/>
    </location>
</feature>
<accession>A0ABZ0UPY7</accession>
<sequence length="292" mass="33081">MKLKFIDFFSYRKWGFFVSTILTVATIIGYYTFGLNLGIDFRGGIVIEVRPNNEVLAQKSKATLLERHNDILFQSSGDNMILRFQNAANDTKAVDAIRAEILAIDEEAQFIKVDYVGPKVSQDLIKKAVLCFFWTLFAVTLYILLRFNWKFSLGAILSLCHDLVVSIGFFVFTRYEFDLTSIAAILTVIGYSVNDSVVIFDRIRENANGKQKYDIDAKTINQSLNETLSRTIMTFLTTFVACVALWLFGGDNLKSFSAVITFGVAFGTYSSIFVSANILPYLNKKYEFKRDS</sequence>
<evidence type="ECO:0000256" key="3">
    <source>
        <dbReference type="ARBA" id="ARBA00022475"/>
    </source>
</evidence>
<dbReference type="HAMAP" id="MF_01464_B">
    <property type="entry name" value="SecF_B"/>
    <property type="match status" value="1"/>
</dbReference>
<evidence type="ECO:0000256" key="2">
    <source>
        <dbReference type="ARBA" id="ARBA00022448"/>
    </source>
</evidence>
<keyword evidence="5 9" id="KW-0653">Protein transport</keyword>
<evidence type="ECO:0000256" key="8">
    <source>
        <dbReference type="ARBA" id="ARBA00023136"/>
    </source>
</evidence>
<evidence type="ECO:0000256" key="4">
    <source>
        <dbReference type="ARBA" id="ARBA00022692"/>
    </source>
</evidence>
<dbReference type="InterPro" id="IPR022813">
    <property type="entry name" value="SecD/SecF_arch_bac"/>
</dbReference>
<feature type="domain" description="Protein export membrane protein SecD/SecF C-terminal" evidence="10">
    <location>
        <begin position="103"/>
        <end position="284"/>
    </location>
</feature>
<dbReference type="InterPro" id="IPR055344">
    <property type="entry name" value="SecD_SecF_C_bact"/>
</dbReference>
<feature type="transmembrane region" description="Helical" evidence="9">
    <location>
        <begin position="128"/>
        <end position="145"/>
    </location>
</feature>
<keyword evidence="7 9" id="KW-0811">Translocation</keyword>
<dbReference type="Pfam" id="PF07549">
    <property type="entry name" value="Sec_GG"/>
    <property type="match status" value="1"/>
</dbReference>
<comment type="subunit">
    <text evidence="9">Forms a complex with SecD. Part of the essential Sec protein translocation apparatus which comprises SecA, SecYEG and auxiliary proteins SecDF-YajC and YidC.</text>
</comment>
<protein>
    <recommendedName>
        <fullName evidence="9">Protein-export membrane protein SecF</fullName>
    </recommendedName>
</protein>
<dbReference type="Proteomes" id="UP001327219">
    <property type="component" value="Chromosome"/>
</dbReference>
<keyword evidence="3 9" id="KW-1003">Cell membrane</keyword>
<evidence type="ECO:0000256" key="7">
    <source>
        <dbReference type="ARBA" id="ARBA00023010"/>
    </source>
</evidence>
<evidence type="ECO:0000256" key="9">
    <source>
        <dbReference type="HAMAP-Rule" id="MF_01464"/>
    </source>
</evidence>
<dbReference type="NCBIfam" id="TIGR00916">
    <property type="entry name" value="2A0604s01"/>
    <property type="match status" value="1"/>
</dbReference>
<dbReference type="NCBIfam" id="TIGR00966">
    <property type="entry name" value="transloc_SecF"/>
    <property type="match status" value="1"/>
</dbReference>
<dbReference type="InterPro" id="IPR022646">
    <property type="entry name" value="SecD/SecF_CS"/>
</dbReference>
<dbReference type="PANTHER" id="PTHR30081">
    <property type="entry name" value="PROTEIN-EXPORT MEMBRANE PROTEIN SEC"/>
    <property type="match status" value="1"/>
</dbReference>
<feature type="transmembrane region" description="Helical" evidence="9">
    <location>
        <begin position="255"/>
        <end position="282"/>
    </location>
</feature>
<organism evidence="11 12">
    <name type="scientific">Candidatus Bandiella euplotis</name>
    <dbReference type="NCBI Taxonomy" id="1664265"/>
    <lineage>
        <taxon>Bacteria</taxon>
        <taxon>Pseudomonadati</taxon>
        <taxon>Pseudomonadota</taxon>
        <taxon>Alphaproteobacteria</taxon>
        <taxon>Rickettsiales</taxon>
        <taxon>Candidatus Midichloriaceae</taxon>
        <taxon>Candidatus Bandiella</taxon>
    </lineage>
</organism>
<dbReference type="EMBL" id="CP110820">
    <property type="protein sequence ID" value="WPX97188.1"/>
    <property type="molecule type" value="Genomic_DNA"/>
</dbReference>
<comment type="function">
    <text evidence="9">Part of the Sec protein translocase complex. Interacts with the SecYEG preprotein conducting channel. SecDF uses the proton motive force (PMF) to complete protein translocation after the ATP-dependent function of SecA.</text>
</comment>